<dbReference type="PANTHER" id="PTHR43214">
    <property type="entry name" value="TWO-COMPONENT RESPONSE REGULATOR"/>
    <property type="match status" value="1"/>
</dbReference>
<dbReference type="CDD" id="cd17535">
    <property type="entry name" value="REC_NarL-like"/>
    <property type="match status" value="1"/>
</dbReference>
<dbReference type="SUPFAM" id="SSF52172">
    <property type="entry name" value="CheY-like"/>
    <property type="match status" value="1"/>
</dbReference>
<keyword evidence="9" id="KW-1185">Reference proteome</keyword>
<dbReference type="InterPro" id="IPR039420">
    <property type="entry name" value="WalR-like"/>
</dbReference>
<dbReference type="Pfam" id="PF00196">
    <property type="entry name" value="GerE"/>
    <property type="match status" value="1"/>
</dbReference>
<dbReference type="Gene3D" id="3.40.50.2300">
    <property type="match status" value="1"/>
</dbReference>
<dbReference type="Pfam" id="PF00072">
    <property type="entry name" value="Response_reg"/>
    <property type="match status" value="1"/>
</dbReference>
<keyword evidence="1 5" id="KW-0597">Phosphoprotein</keyword>
<dbReference type="GO" id="GO:0006355">
    <property type="term" value="P:regulation of DNA-templated transcription"/>
    <property type="evidence" value="ECO:0007669"/>
    <property type="project" value="InterPro"/>
</dbReference>
<dbReference type="PROSITE" id="PS50043">
    <property type="entry name" value="HTH_LUXR_2"/>
    <property type="match status" value="1"/>
</dbReference>
<evidence type="ECO:0000256" key="4">
    <source>
        <dbReference type="ARBA" id="ARBA00023163"/>
    </source>
</evidence>
<dbReference type="AlphaFoldDB" id="A0A504IZP0"/>
<reference evidence="8 9" key="1">
    <citation type="submission" date="2019-06" db="EMBL/GenBank/DDBJ databases">
        <authorList>
            <person name="Meng X."/>
        </authorList>
    </citation>
    <scope>NUCLEOTIDE SEQUENCE [LARGE SCALE GENOMIC DNA]</scope>
    <source>
        <strain evidence="8 9">M625</strain>
    </source>
</reference>
<dbReference type="PROSITE" id="PS00622">
    <property type="entry name" value="HTH_LUXR_1"/>
    <property type="match status" value="1"/>
</dbReference>
<dbReference type="InterPro" id="IPR001789">
    <property type="entry name" value="Sig_transdc_resp-reg_receiver"/>
</dbReference>
<gene>
    <name evidence="8" type="ORF">FHK87_24910</name>
</gene>
<dbReference type="InterPro" id="IPR011006">
    <property type="entry name" value="CheY-like_superfamily"/>
</dbReference>
<dbReference type="RefSeq" id="WP_140597602.1">
    <property type="nucleotide sequence ID" value="NZ_VFWZ01000011.1"/>
</dbReference>
<dbReference type="GO" id="GO:0000160">
    <property type="term" value="P:phosphorelay signal transduction system"/>
    <property type="evidence" value="ECO:0007669"/>
    <property type="project" value="InterPro"/>
</dbReference>
<dbReference type="PRINTS" id="PR00038">
    <property type="entry name" value="HTHLUXR"/>
</dbReference>
<evidence type="ECO:0000313" key="9">
    <source>
        <dbReference type="Proteomes" id="UP000315540"/>
    </source>
</evidence>
<dbReference type="SMART" id="SM00448">
    <property type="entry name" value="REC"/>
    <property type="match status" value="1"/>
</dbReference>
<evidence type="ECO:0000259" key="7">
    <source>
        <dbReference type="PROSITE" id="PS50110"/>
    </source>
</evidence>
<accession>A0A504IZP0</accession>
<evidence type="ECO:0000256" key="1">
    <source>
        <dbReference type="ARBA" id="ARBA00022553"/>
    </source>
</evidence>
<name>A0A504IZP0_9FLAO</name>
<dbReference type="CDD" id="cd06170">
    <property type="entry name" value="LuxR_C_like"/>
    <property type="match status" value="1"/>
</dbReference>
<comment type="caution">
    <text evidence="8">The sequence shown here is derived from an EMBL/GenBank/DDBJ whole genome shotgun (WGS) entry which is preliminary data.</text>
</comment>
<evidence type="ECO:0000256" key="2">
    <source>
        <dbReference type="ARBA" id="ARBA00023015"/>
    </source>
</evidence>
<dbReference type="InterPro" id="IPR016032">
    <property type="entry name" value="Sig_transdc_resp-reg_C-effctor"/>
</dbReference>
<dbReference type="EMBL" id="VFWZ01000011">
    <property type="protein sequence ID" value="TPN81228.1"/>
    <property type="molecule type" value="Genomic_DNA"/>
</dbReference>
<proteinExistence type="predicted"/>
<keyword evidence="4" id="KW-0804">Transcription</keyword>
<feature type="domain" description="HTH luxR-type" evidence="6">
    <location>
        <begin position="154"/>
        <end position="219"/>
    </location>
</feature>
<evidence type="ECO:0000256" key="3">
    <source>
        <dbReference type="ARBA" id="ARBA00023125"/>
    </source>
</evidence>
<dbReference type="OrthoDB" id="9797341at2"/>
<evidence type="ECO:0000259" key="6">
    <source>
        <dbReference type="PROSITE" id="PS50043"/>
    </source>
</evidence>
<dbReference type="GO" id="GO:0003677">
    <property type="term" value="F:DNA binding"/>
    <property type="evidence" value="ECO:0007669"/>
    <property type="project" value="UniProtKB-KW"/>
</dbReference>
<dbReference type="Proteomes" id="UP000315540">
    <property type="component" value="Unassembled WGS sequence"/>
</dbReference>
<feature type="domain" description="Response regulatory" evidence="7">
    <location>
        <begin position="17"/>
        <end position="133"/>
    </location>
</feature>
<protein>
    <submittedName>
        <fullName evidence="8">Response regulator transcription factor</fullName>
    </submittedName>
</protein>
<keyword evidence="2" id="KW-0805">Transcription regulation</keyword>
<evidence type="ECO:0000313" key="8">
    <source>
        <dbReference type="EMBL" id="TPN81228.1"/>
    </source>
</evidence>
<dbReference type="InterPro" id="IPR058245">
    <property type="entry name" value="NreC/VraR/RcsB-like_REC"/>
</dbReference>
<dbReference type="SUPFAM" id="SSF46894">
    <property type="entry name" value="C-terminal effector domain of the bipartite response regulators"/>
    <property type="match status" value="1"/>
</dbReference>
<dbReference type="SMART" id="SM00421">
    <property type="entry name" value="HTH_LUXR"/>
    <property type="match status" value="1"/>
</dbReference>
<keyword evidence="3" id="KW-0238">DNA-binding</keyword>
<organism evidence="8 9">
    <name type="scientific">Aquimarina algicola</name>
    <dbReference type="NCBI Taxonomy" id="2589995"/>
    <lineage>
        <taxon>Bacteria</taxon>
        <taxon>Pseudomonadati</taxon>
        <taxon>Bacteroidota</taxon>
        <taxon>Flavobacteriia</taxon>
        <taxon>Flavobacteriales</taxon>
        <taxon>Flavobacteriaceae</taxon>
        <taxon>Aquimarina</taxon>
    </lineage>
</organism>
<sequence length="221" mass="24903">MRTSKYQFKDEKQSKIKVMIVDDHTLVLEGLRSLLVTNQDIDVVASFTTGEEALAFLSSSTVDIVLLDINLSDTSGIDVCHTIFQKYHNIKVIGLSTYNDRSIINQMITNGAKGYLLKNVNSDELIKAITTVYQNGNYYGIEIQKTMANTIFSTLDDTPRLTKREKQIITHIAEGKTTNQIAEELFISPLTVETHRRNIMKKMNVSNVASLIKIAIEKMLI</sequence>
<dbReference type="PANTHER" id="PTHR43214:SF41">
    <property type="entry name" value="NITRATE_NITRITE RESPONSE REGULATOR PROTEIN NARP"/>
    <property type="match status" value="1"/>
</dbReference>
<evidence type="ECO:0000256" key="5">
    <source>
        <dbReference type="PROSITE-ProRule" id="PRU00169"/>
    </source>
</evidence>
<dbReference type="InterPro" id="IPR000792">
    <property type="entry name" value="Tscrpt_reg_LuxR_C"/>
</dbReference>
<dbReference type="PROSITE" id="PS50110">
    <property type="entry name" value="RESPONSE_REGULATORY"/>
    <property type="match status" value="1"/>
</dbReference>
<feature type="modified residue" description="4-aspartylphosphate" evidence="5">
    <location>
        <position position="68"/>
    </location>
</feature>